<name>A0A0E9S7Y0_ANGAN</name>
<reference evidence="2" key="1">
    <citation type="submission" date="2014-11" db="EMBL/GenBank/DDBJ databases">
        <authorList>
            <person name="Amaro Gonzalez C."/>
        </authorList>
    </citation>
    <scope>NUCLEOTIDE SEQUENCE</scope>
</reference>
<sequence length="60" mass="6793">MTAVSVKLFPRSKNNNVIYCLVMPVLSHLCFKGLHPGRRCDARHGTQKTTTKKSTLNHKK</sequence>
<protein>
    <submittedName>
        <fullName evidence="2">Uncharacterized protein</fullName>
    </submittedName>
</protein>
<dbReference type="EMBL" id="GBXM01071270">
    <property type="protein sequence ID" value="JAH37307.1"/>
    <property type="molecule type" value="Transcribed_RNA"/>
</dbReference>
<proteinExistence type="predicted"/>
<evidence type="ECO:0000313" key="2">
    <source>
        <dbReference type="EMBL" id="JAH37307.1"/>
    </source>
</evidence>
<dbReference type="AlphaFoldDB" id="A0A0E9S7Y0"/>
<evidence type="ECO:0000256" key="1">
    <source>
        <dbReference type="SAM" id="MobiDB-lite"/>
    </source>
</evidence>
<feature type="region of interest" description="Disordered" evidence="1">
    <location>
        <begin position="39"/>
        <end position="60"/>
    </location>
</feature>
<reference evidence="2" key="2">
    <citation type="journal article" date="2015" name="Fish Shellfish Immunol.">
        <title>Early steps in the European eel (Anguilla anguilla)-Vibrio vulnificus interaction in the gills: Role of the RtxA13 toxin.</title>
        <authorList>
            <person name="Callol A."/>
            <person name="Pajuelo D."/>
            <person name="Ebbesson L."/>
            <person name="Teles M."/>
            <person name="MacKenzie S."/>
            <person name="Amaro C."/>
        </authorList>
    </citation>
    <scope>NUCLEOTIDE SEQUENCE</scope>
</reference>
<organism evidence="2">
    <name type="scientific">Anguilla anguilla</name>
    <name type="common">European freshwater eel</name>
    <name type="synonym">Muraena anguilla</name>
    <dbReference type="NCBI Taxonomy" id="7936"/>
    <lineage>
        <taxon>Eukaryota</taxon>
        <taxon>Metazoa</taxon>
        <taxon>Chordata</taxon>
        <taxon>Craniata</taxon>
        <taxon>Vertebrata</taxon>
        <taxon>Euteleostomi</taxon>
        <taxon>Actinopterygii</taxon>
        <taxon>Neopterygii</taxon>
        <taxon>Teleostei</taxon>
        <taxon>Anguilliformes</taxon>
        <taxon>Anguillidae</taxon>
        <taxon>Anguilla</taxon>
    </lineage>
</organism>
<accession>A0A0E9S7Y0</accession>